<feature type="region of interest" description="Disordered" evidence="4">
    <location>
        <begin position="176"/>
        <end position="200"/>
    </location>
</feature>
<evidence type="ECO:0000313" key="5">
    <source>
        <dbReference type="EMBL" id="KAK7244004.1"/>
    </source>
</evidence>
<dbReference type="InterPro" id="IPR029688">
    <property type="entry name" value="ICR"/>
</dbReference>
<keyword evidence="6" id="KW-1185">Reference proteome</keyword>
<feature type="compositionally biased region" description="Basic and acidic residues" evidence="4">
    <location>
        <begin position="93"/>
        <end position="112"/>
    </location>
</feature>
<dbReference type="PANTHER" id="PTHR34224">
    <property type="entry name" value="INTERACTOR OF CONSTITUTIVE ACTIVE ROPS 2, CHLOROPLASTIC-RELATED"/>
    <property type="match status" value="1"/>
</dbReference>
<evidence type="ECO:0000256" key="2">
    <source>
        <dbReference type="ARBA" id="ARBA00023054"/>
    </source>
</evidence>
<dbReference type="Proteomes" id="UP001372338">
    <property type="component" value="Unassembled WGS sequence"/>
</dbReference>
<accession>A0AAN9HP43</accession>
<evidence type="ECO:0008006" key="7">
    <source>
        <dbReference type="Google" id="ProtNLM"/>
    </source>
</evidence>
<name>A0AAN9HP43_CROPI</name>
<gene>
    <name evidence="5" type="ORF">RIF29_38819</name>
</gene>
<feature type="compositionally biased region" description="Polar residues" evidence="4">
    <location>
        <begin position="114"/>
        <end position="125"/>
    </location>
</feature>
<feature type="region of interest" description="Disordered" evidence="4">
    <location>
        <begin position="1"/>
        <end position="30"/>
    </location>
</feature>
<dbReference type="AlphaFoldDB" id="A0AAN9HP43"/>
<comment type="similarity">
    <text evidence="1">Belongs to the ICR family.</text>
</comment>
<keyword evidence="2 3" id="KW-0175">Coiled coil</keyword>
<sequence length="434" mass="48394">MHEQLQNLPVDEMNEVEIEAPPSSKEAHEQTTLDYIEEATKVSHFSQTKSFEVLFCDCYHQAYQMPRSRGSDLPQRQSPRGPHALRTSSSDSDPLHHRPIADRSPKLGDRRSPRGTQPESVNQKKLGTRIADLESQLGQAQEELKNLKDQLSSAEAAKREAQNELVKKIEQPVAEKCTSKNAPESNEIETKAEDIIPYDNQQETDVFEVPVEKAAIEFSQPEKQVEKETKPFEDSTPQVISEPEKPFVDELTLKNDEIASLKSSLEVKAKELENMNNVNENLKNQLNEAVSKVSAAQTKEEGMTLQLKQLGCELEASKANADKLNERLKSVEADKLALESEMKKLRVQTEQWRKAADAAAAVLAGDVDMRIPERCGSMDKHFGGGTFETPAGRYNGYVGSPGMAEDLDDGFGTGKRKGSGIRMFGDLWKKKGQK</sequence>
<organism evidence="5 6">
    <name type="scientific">Crotalaria pallida</name>
    <name type="common">Smooth rattlebox</name>
    <name type="synonym">Crotalaria striata</name>
    <dbReference type="NCBI Taxonomy" id="3830"/>
    <lineage>
        <taxon>Eukaryota</taxon>
        <taxon>Viridiplantae</taxon>
        <taxon>Streptophyta</taxon>
        <taxon>Embryophyta</taxon>
        <taxon>Tracheophyta</taxon>
        <taxon>Spermatophyta</taxon>
        <taxon>Magnoliopsida</taxon>
        <taxon>eudicotyledons</taxon>
        <taxon>Gunneridae</taxon>
        <taxon>Pentapetalae</taxon>
        <taxon>rosids</taxon>
        <taxon>fabids</taxon>
        <taxon>Fabales</taxon>
        <taxon>Fabaceae</taxon>
        <taxon>Papilionoideae</taxon>
        <taxon>50 kb inversion clade</taxon>
        <taxon>genistoids sensu lato</taxon>
        <taxon>core genistoids</taxon>
        <taxon>Crotalarieae</taxon>
        <taxon>Crotalaria</taxon>
    </lineage>
</organism>
<feature type="compositionally biased region" description="Basic and acidic residues" evidence="4">
    <location>
        <begin position="223"/>
        <end position="233"/>
    </location>
</feature>
<evidence type="ECO:0000256" key="4">
    <source>
        <dbReference type="SAM" id="MobiDB-lite"/>
    </source>
</evidence>
<evidence type="ECO:0000313" key="6">
    <source>
        <dbReference type="Proteomes" id="UP001372338"/>
    </source>
</evidence>
<evidence type="ECO:0000256" key="1">
    <source>
        <dbReference type="ARBA" id="ARBA00009778"/>
    </source>
</evidence>
<reference evidence="5 6" key="1">
    <citation type="submission" date="2024-01" db="EMBL/GenBank/DDBJ databases">
        <title>The genomes of 5 underutilized Papilionoideae crops provide insights into root nodulation and disease resistanc.</title>
        <authorList>
            <person name="Yuan L."/>
        </authorList>
    </citation>
    <scope>NUCLEOTIDE SEQUENCE [LARGE SCALE GENOMIC DNA]</scope>
    <source>
        <strain evidence="5">ZHUSHIDOU_FW_LH</strain>
        <tissue evidence="5">Leaf</tissue>
    </source>
</reference>
<dbReference type="PANTHER" id="PTHR34224:SF2">
    <property type="entry name" value="INTERACTOR OF CONSTITUTIVE ACTIVE ROPS 4"/>
    <property type="match status" value="1"/>
</dbReference>
<feature type="coiled-coil region" evidence="3">
    <location>
        <begin position="255"/>
        <end position="355"/>
    </location>
</feature>
<dbReference type="EMBL" id="JAYWIO010000008">
    <property type="protein sequence ID" value="KAK7244004.1"/>
    <property type="molecule type" value="Genomic_DNA"/>
</dbReference>
<feature type="region of interest" description="Disordered" evidence="4">
    <location>
        <begin position="217"/>
        <end position="247"/>
    </location>
</feature>
<protein>
    <recommendedName>
        <fullName evidence="7">Interactor of constitutive active ROPs 4-like</fullName>
    </recommendedName>
</protein>
<evidence type="ECO:0000256" key="3">
    <source>
        <dbReference type="SAM" id="Coils"/>
    </source>
</evidence>
<comment type="caution">
    <text evidence="5">The sequence shown here is derived from an EMBL/GenBank/DDBJ whole genome shotgun (WGS) entry which is preliminary data.</text>
</comment>
<proteinExistence type="inferred from homology"/>
<feature type="region of interest" description="Disordered" evidence="4">
    <location>
        <begin position="66"/>
        <end position="127"/>
    </location>
</feature>